<evidence type="ECO:0000313" key="3">
    <source>
        <dbReference type="Proteomes" id="UP000000305"/>
    </source>
</evidence>
<accession>E9H933</accession>
<gene>
    <name evidence="2" type="ORF">DAPPUDRAFT_255389</name>
</gene>
<proteinExistence type="predicted"/>
<name>E9H933_DAPPU</name>
<keyword evidence="3" id="KW-1185">Reference proteome</keyword>
<dbReference type="InParanoid" id="E9H933"/>
<dbReference type="AlphaFoldDB" id="E9H933"/>
<dbReference type="EMBL" id="GL732607">
    <property type="protein sequence ID" value="EFX71766.1"/>
    <property type="molecule type" value="Genomic_DNA"/>
</dbReference>
<evidence type="ECO:0000256" key="1">
    <source>
        <dbReference type="SAM" id="Phobius"/>
    </source>
</evidence>
<keyword evidence="1" id="KW-0472">Membrane</keyword>
<keyword evidence="1" id="KW-1133">Transmembrane helix</keyword>
<dbReference type="KEGG" id="dpx:DAPPUDRAFT_255389"/>
<organism evidence="2 3">
    <name type="scientific">Daphnia pulex</name>
    <name type="common">Water flea</name>
    <dbReference type="NCBI Taxonomy" id="6669"/>
    <lineage>
        <taxon>Eukaryota</taxon>
        <taxon>Metazoa</taxon>
        <taxon>Ecdysozoa</taxon>
        <taxon>Arthropoda</taxon>
        <taxon>Crustacea</taxon>
        <taxon>Branchiopoda</taxon>
        <taxon>Diplostraca</taxon>
        <taxon>Cladocera</taxon>
        <taxon>Anomopoda</taxon>
        <taxon>Daphniidae</taxon>
        <taxon>Daphnia</taxon>
    </lineage>
</organism>
<reference evidence="2 3" key="1">
    <citation type="journal article" date="2011" name="Science">
        <title>The ecoresponsive genome of Daphnia pulex.</title>
        <authorList>
            <person name="Colbourne J.K."/>
            <person name="Pfrender M.E."/>
            <person name="Gilbert D."/>
            <person name="Thomas W.K."/>
            <person name="Tucker A."/>
            <person name="Oakley T.H."/>
            <person name="Tokishita S."/>
            <person name="Aerts A."/>
            <person name="Arnold G.J."/>
            <person name="Basu M.K."/>
            <person name="Bauer D.J."/>
            <person name="Caceres C.E."/>
            <person name="Carmel L."/>
            <person name="Casola C."/>
            <person name="Choi J.H."/>
            <person name="Detter J.C."/>
            <person name="Dong Q."/>
            <person name="Dusheyko S."/>
            <person name="Eads B.D."/>
            <person name="Frohlich T."/>
            <person name="Geiler-Samerotte K.A."/>
            <person name="Gerlach D."/>
            <person name="Hatcher P."/>
            <person name="Jogdeo S."/>
            <person name="Krijgsveld J."/>
            <person name="Kriventseva E.V."/>
            <person name="Kultz D."/>
            <person name="Laforsch C."/>
            <person name="Lindquist E."/>
            <person name="Lopez J."/>
            <person name="Manak J.R."/>
            <person name="Muller J."/>
            <person name="Pangilinan J."/>
            <person name="Patwardhan R.P."/>
            <person name="Pitluck S."/>
            <person name="Pritham E.J."/>
            <person name="Rechtsteiner A."/>
            <person name="Rho M."/>
            <person name="Rogozin I.B."/>
            <person name="Sakarya O."/>
            <person name="Salamov A."/>
            <person name="Schaack S."/>
            <person name="Shapiro H."/>
            <person name="Shiga Y."/>
            <person name="Skalitzky C."/>
            <person name="Smith Z."/>
            <person name="Souvorov A."/>
            <person name="Sung W."/>
            <person name="Tang Z."/>
            <person name="Tsuchiya D."/>
            <person name="Tu H."/>
            <person name="Vos H."/>
            <person name="Wang M."/>
            <person name="Wolf Y.I."/>
            <person name="Yamagata H."/>
            <person name="Yamada T."/>
            <person name="Ye Y."/>
            <person name="Shaw J.R."/>
            <person name="Andrews J."/>
            <person name="Crease T.J."/>
            <person name="Tang H."/>
            <person name="Lucas S.M."/>
            <person name="Robertson H.M."/>
            <person name="Bork P."/>
            <person name="Koonin E.V."/>
            <person name="Zdobnov E.M."/>
            <person name="Grigoriev I.V."/>
            <person name="Lynch M."/>
            <person name="Boore J.L."/>
        </authorList>
    </citation>
    <scope>NUCLEOTIDE SEQUENCE [LARGE SCALE GENOMIC DNA]</scope>
</reference>
<dbReference type="HOGENOM" id="CLU_922173_0_0_1"/>
<feature type="transmembrane region" description="Helical" evidence="1">
    <location>
        <begin position="236"/>
        <end position="257"/>
    </location>
</feature>
<sequence length="302" mass="34161">MIRQKPKCPHHHQALWFQKTNRAHLKAQALGQKVGNLDSYFDTFWFSDKWVKTWPMKERRGLCTSDGNNSSGSENDYVLHSQRKLTKEGDQGRIKAAPNMNTSTRVCLLITCDEPEADDIVRHSKFKLPLNNIVELERSITCIFGKEGNFNKTVSNTMKHLIGPDLSKFYTFGGIESEGETVVCKFIDLDVYQCIEMFSNKKHHSDMENTHTKSTELSDSKMMSQIINLLGEQEKFVQAITGLISFGVFKFIVVPLLHDLNEKRKDYLKKPALAADNLTPPSPQPPPPTNPVSVPVLVATVI</sequence>
<keyword evidence="1" id="KW-0812">Transmembrane</keyword>
<evidence type="ECO:0000313" key="2">
    <source>
        <dbReference type="EMBL" id="EFX71766.1"/>
    </source>
</evidence>
<dbReference type="Proteomes" id="UP000000305">
    <property type="component" value="Unassembled WGS sequence"/>
</dbReference>
<protein>
    <submittedName>
        <fullName evidence="2">Uncharacterized protein</fullName>
    </submittedName>
</protein>